<dbReference type="InterPro" id="IPR039418">
    <property type="entry name" value="LexA-like"/>
</dbReference>
<proteinExistence type="predicted"/>
<sequence>MPQPAPVEPVAVTRRIPVVGLAAATMYDPALSQICDLWDASNETVPCVIDRDGIFAVRIQGDSMEPDLHDGDVVAIDPNTLPATGDVAIVCLRTKGLVIKRWVLEKRHHPPRIPQPRRQDL</sequence>
<evidence type="ECO:0000313" key="2">
    <source>
        <dbReference type="EMBL" id="HIV09458.1"/>
    </source>
</evidence>
<dbReference type="InterPro" id="IPR036286">
    <property type="entry name" value="LexA/Signal_pep-like_sf"/>
</dbReference>
<name>A0A9D1NN52_9BACT</name>
<gene>
    <name evidence="2" type="ORF">IAC79_05030</name>
</gene>
<organism evidence="2 3">
    <name type="scientific">Candidatus Spyradenecus faecavium</name>
    <dbReference type="NCBI Taxonomy" id="2840947"/>
    <lineage>
        <taxon>Bacteria</taxon>
        <taxon>Pseudomonadati</taxon>
        <taxon>Lentisphaerota</taxon>
        <taxon>Lentisphaeria</taxon>
        <taxon>Lentisphaerales</taxon>
        <taxon>Lentisphaeraceae</taxon>
        <taxon>Lentisphaeraceae incertae sedis</taxon>
        <taxon>Candidatus Spyradenecus</taxon>
    </lineage>
</organism>
<evidence type="ECO:0000259" key="1">
    <source>
        <dbReference type="Pfam" id="PF00717"/>
    </source>
</evidence>
<dbReference type="Pfam" id="PF00717">
    <property type="entry name" value="Peptidase_S24"/>
    <property type="match status" value="1"/>
</dbReference>
<dbReference type="SUPFAM" id="SSF51306">
    <property type="entry name" value="LexA/Signal peptidase"/>
    <property type="match status" value="1"/>
</dbReference>
<dbReference type="InterPro" id="IPR015927">
    <property type="entry name" value="Peptidase_S24_S26A/B/C"/>
</dbReference>
<reference evidence="2" key="1">
    <citation type="submission" date="2020-10" db="EMBL/GenBank/DDBJ databases">
        <authorList>
            <person name="Gilroy R."/>
        </authorList>
    </citation>
    <scope>NUCLEOTIDE SEQUENCE</scope>
    <source>
        <strain evidence="2">35461</strain>
    </source>
</reference>
<dbReference type="EMBL" id="DVOR01000160">
    <property type="protein sequence ID" value="HIV09458.1"/>
    <property type="molecule type" value="Genomic_DNA"/>
</dbReference>
<feature type="domain" description="Peptidase S24/S26A/S26B/S26C" evidence="1">
    <location>
        <begin position="17"/>
        <end position="104"/>
    </location>
</feature>
<dbReference type="Gene3D" id="2.10.109.10">
    <property type="entry name" value="Umud Fragment, subunit A"/>
    <property type="match status" value="1"/>
</dbReference>
<protein>
    <submittedName>
        <fullName evidence="2">S24 family peptidase</fullName>
    </submittedName>
</protein>
<accession>A0A9D1NN52</accession>
<dbReference type="CDD" id="cd06529">
    <property type="entry name" value="S24_LexA-like"/>
    <property type="match status" value="1"/>
</dbReference>
<dbReference type="Proteomes" id="UP000886845">
    <property type="component" value="Unassembled WGS sequence"/>
</dbReference>
<comment type="caution">
    <text evidence="2">The sequence shown here is derived from an EMBL/GenBank/DDBJ whole genome shotgun (WGS) entry which is preliminary data.</text>
</comment>
<evidence type="ECO:0000313" key="3">
    <source>
        <dbReference type="Proteomes" id="UP000886845"/>
    </source>
</evidence>
<reference evidence="2" key="2">
    <citation type="journal article" date="2021" name="PeerJ">
        <title>Extensive microbial diversity within the chicken gut microbiome revealed by metagenomics and culture.</title>
        <authorList>
            <person name="Gilroy R."/>
            <person name="Ravi A."/>
            <person name="Getino M."/>
            <person name="Pursley I."/>
            <person name="Horton D.L."/>
            <person name="Alikhan N.F."/>
            <person name="Baker D."/>
            <person name="Gharbi K."/>
            <person name="Hall N."/>
            <person name="Watson M."/>
            <person name="Adriaenssens E.M."/>
            <person name="Foster-Nyarko E."/>
            <person name="Jarju S."/>
            <person name="Secka A."/>
            <person name="Antonio M."/>
            <person name="Oren A."/>
            <person name="Chaudhuri R.R."/>
            <person name="La Ragione R."/>
            <person name="Hildebrand F."/>
            <person name="Pallen M.J."/>
        </authorList>
    </citation>
    <scope>NUCLEOTIDE SEQUENCE</scope>
    <source>
        <strain evidence="2">35461</strain>
    </source>
</reference>
<dbReference type="AlphaFoldDB" id="A0A9D1NN52"/>